<dbReference type="EMBL" id="CBTK010000071">
    <property type="protein sequence ID" value="CDH44369.1"/>
    <property type="molecule type" value="Genomic_DNA"/>
</dbReference>
<dbReference type="InterPro" id="IPR014419">
    <property type="entry name" value="HutZ"/>
</dbReference>
<dbReference type="PANTHER" id="PTHR13343:SF17">
    <property type="entry name" value="CELLULAR REPRESSOR OF E1A-STIMULATED GENES, ISOFORM A"/>
    <property type="match status" value="1"/>
</dbReference>
<dbReference type="PIRSF" id="PIRSF004633">
    <property type="entry name" value="UCP_PLP_oxd"/>
    <property type="match status" value="1"/>
</dbReference>
<protein>
    <submittedName>
        <fullName evidence="2">Pyridoxamine 5'-phosphate oxidase-related FMN-binding</fullName>
    </submittedName>
</protein>
<evidence type="ECO:0000313" key="2">
    <source>
        <dbReference type="EMBL" id="CDH44369.1"/>
    </source>
</evidence>
<dbReference type="OrthoDB" id="9776211at2"/>
<sequence length="159" mass="17925">MNIQEQQLMVDLIRSRRWAALATRGPDGPEASWVAYVPEADFSGFLLHLSTLSAHTRNLLADSRAGLAISEPERDDEDPQTLARVMIHGRVEIIAKDSADYRATSRRYQEHLPDSPPRFEFGDFLLLRLTPARVRFVGGFARAYLFDDIALRAAAQRTS</sequence>
<dbReference type="InterPro" id="IPR012349">
    <property type="entry name" value="Split_barrel_FMN-bd"/>
</dbReference>
<proteinExistence type="predicted"/>
<organism evidence="2 3">
    <name type="scientific">Candidatus Contendobacter odensis Run_B_J11</name>
    <dbReference type="NCBI Taxonomy" id="1400861"/>
    <lineage>
        <taxon>Bacteria</taxon>
        <taxon>Pseudomonadati</taxon>
        <taxon>Pseudomonadota</taxon>
        <taxon>Gammaproteobacteria</taxon>
        <taxon>Candidatus Competibacteraceae</taxon>
        <taxon>Candidatus Contendibacter</taxon>
    </lineage>
</organism>
<keyword evidence="3" id="KW-1185">Reference proteome</keyword>
<dbReference type="PANTHER" id="PTHR13343">
    <property type="entry name" value="CREG1 PROTEIN"/>
    <property type="match status" value="1"/>
</dbReference>
<reference evidence="2 3" key="1">
    <citation type="journal article" date="2014" name="ISME J.">
        <title>Candidatus Competibacter-lineage genomes retrieved from metagenomes reveal functional metabolic diversity.</title>
        <authorList>
            <person name="McIlroy S.J."/>
            <person name="Albertsen M."/>
            <person name="Andresen E.K."/>
            <person name="Saunders A.M."/>
            <person name="Kristiansen R."/>
            <person name="Stokholm-Bjerregaard M."/>
            <person name="Nielsen K.L."/>
            <person name="Nielsen P.H."/>
        </authorList>
    </citation>
    <scope>NUCLEOTIDE SEQUENCE [LARGE SCALE GENOMIC DNA]</scope>
    <source>
        <strain evidence="2 3">Run_B_J11</strain>
    </source>
</reference>
<dbReference type="Pfam" id="PF01243">
    <property type="entry name" value="PNPOx_N"/>
    <property type="match status" value="1"/>
</dbReference>
<dbReference type="Proteomes" id="UP000019184">
    <property type="component" value="Unassembled WGS sequence"/>
</dbReference>
<dbReference type="AlphaFoldDB" id="A0A7U7J3A1"/>
<evidence type="ECO:0000259" key="1">
    <source>
        <dbReference type="Pfam" id="PF01243"/>
    </source>
</evidence>
<evidence type="ECO:0000313" key="3">
    <source>
        <dbReference type="Proteomes" id="UP000019184"/>
    </source>
</evidence>
<comment type="caution">
    <text evidence="2">The sequence shown here is derived from an EMBL/GenBank/DDBJ whole genome shotgun (WGS) entry which is preliminary data.</text>
</comment>
<dbReference type="Gene3D" id="2.30.110.10">
    <property type="entry name" value="Electron Transport, Fmn-binding Protein, Chain A"/>
    <property type="match status" value="1"/>
</dbReference>
<gene>
    <name evidence="2" type="ORF">BN874_1620028</name>
</gene>
<dbReference type="GO" id="GO:0005737">
    <property type="term" value="C:cytoplasm"/>
    <property type="evidence" value="ECO:0007669"/>
    <property type="project" value="UniProtKB-ARBA"/>
</dbReference>
<accession>A0A7U7J3A1</accession>
<dbReference type="InterPro" id="IPR011576">
    <property type="entry name" value="Pyridox_Oxase_N"/>
</dbReference>
<name>A0A7U7J3A1_9GAMM</name>
<dbReference type="SUPFAM" id="SSF50475">
    <property type="entry name" value="FMN-binding split barrel"/>
    <property type="match status" value="1"/>
</dbReference>
<dbReference type="RefSeq" id="WP_051497489.1">
    <property type="nucleotide sequence ID" value="NZ_CBTK010000071.1"/>
</dbReference>
<feature type="domain" description="Pyridoxamine 5'-phosphate oxidase N-terminal" evidence="1">
    <location>
        <begin position="9"/>
        <end position="137"/>
    </location>
</feature>